<dbReference type="InParanoid" id="A0A165E695"/>
<organism evidence="2 3">
    <name type="scientific">Calocera cornea HHB12733</name>
    <dbReference type="NCBI Taxonomy" id="1353952"/>
    <lineage>
        <taxon>Eukaryota</taxon>
        <taxon>Fungi</taxon>
        <taxon>Dikarya</taxon>
        <taxon>Basidiomycota</taxon>
        <taxon>Agaricomycotina</taxon>
        <taxon>Dacrymycetes</taxon>
        <taxon>Dacrymycetales</taxon>
        <taxon>Dacrymycetaceae</taxon>
        <taxon>Calocera</taxon>
    </lineage>
</organism>
<dbReference type="OrthoDB" id="26838at2759"/>
<protein>
    <recommendedName>
        <fullName evidence="1">3'-5' exonuclease domain-containing protein</fullName>
    </recommendedName>
</protein>
<evidence type="ECO:0000313" key="3">
    <source>
        <dbReference type="Proteomes" id="UP000076842"/>
    </source>
</evidence>
<dbReference type="InterPro" id="IPR012337">
    <property type="entry name" value="RNaseH-like_sf"/>
</dbReference>
<dbReference type="PANTHER" id="PTHR46814">
    <property type="entry name" value="EGALITARIAN, ISOFORM B"/>
    <property type="match status" value="1"/>
</dbReference>
<dbReference type="STRING" id="1353952.A0A165E695"/>
<evidence type="ECO:0000313" key="2">
    <source>
        <dbReference type="EMBL" id="KZT54189.1"/>
    </source>
</evidence>
<dbReference type="AlphaFoldDB" id="A0A165E695"/>
<name>A0A165E695_9BASI</name>
<dbReference type="GO" id="GO:0006139">
    <property type="term" value="P:nucleobase-containing compound metabolic process"/>
    <property type="evidence" value="ECO:0007669"/>
    <property type="project" value="InterPro"/>
</dbReference>
<gene>
    <name evidence="2" type="ORF">CALCODRAFT_457117</name>
</gene>
<dbReference type="SUPFAM" id="SSF53098">
    <property type="entry name" value="Ribonuclease H-like"/>
    <property type="match status" value="1"/>
</dbReference>
<dbReference type="Pfam" id="PF01612">
    <property type="entry name" value="DNA_pol_A_exo1"/>
    <property type="match status" value="1"/>
</dbReference>
<dbReference type="GO" id="GO:0008408">
    <property type="term" value="F:3'-5' exonuclease activity"/>
    <property type="evidence" value="ECO:0007669"/>
    <property type="project" value="InterPro"/>
</dbReference>
<dbReference type="Gene3D" id="3.30.420.10">
    <property type="entry name" value="Ribonuclease H-like superfamily/Ribonuclease H"/>
    <property type="match status" value="1"/>
</dbReference>
<accession>A0A165E695</accession>
<dbReference type="EMBL" id="KV424020">
    <property type="protein sequence ID" value="KZT54189.1"/>
    <property type="molecule type" value="Genomic_DNA"/>
</dbReference>
<keyword evidence="3" id="KW-1185">Reference proteome</keyword>
<sequence>MATPAADSGHMLCCSEQDVRKAVKVLQRAAYLVLDCEGRNLGREDGVLSLICVGTPAGQVYLFDAVSMRVGVMQLVLDLLCDEKVVKIMWDGRMDYLEILLGYGGALAGVLDLQIAEVVSRYTARAEKEDERLGRLQNSFFGSTLVRSLPVAFEGAHLVIGMQKCLDLLGLGEENKKDPVVQAMHANNQTHRWLERPLEPRLAAYAAQDIRLLALLYNTFGMLGWIFPEQLPGLMAQSARYIALFRTREASVAYSRRRAWTVLPLNILDAPMGTLFSCETCNRTLSKDSFLLGFVGLLAYRNRFCRVCWVVGEKRREDVRAADKWIRIS</sequence>
<dbReference type="Proteomes" id="UP000076842">
    <property type="component" value="Unassembled WGS sequence"/>
</dbReference>
<dbReference type="GO" id="GO:0003676">
    <property type="term" value="F:nucleic acid binding"/>
    <property type="evidence" value="ECO:0007669"/>
    <property type="project" value="InterPro"/>
</dbReference>
<dbReference type="PANTHER" id="PTHR46814:SF1">
    <property type="entry name" value="EGALITARIAN, ISOFORM B"/>
    <property type="match status" value="1"/>
</dbReference>
<dbReference type="InterPro" id="IPR036397">
    <property type="entry name" value="RNaseH_sf"/>
</dbReference>
<reference evidence="2 3" key="1">
    <citation type="journal article" date="2016" name="Mol. Biol. Evol.">
        <title>Comparative Genomics of Early-Diverging Mushroom-Forming Fungi Provides Insights into the Origins of Lignocellulose Decay Capabilities.</title>
        <authorList>
            <person name="Nagy L.G."/>
            <person name="Riley R."/>
            <person name="Tritt A."/>
            <person name="Adam C."/>
            <person name="Daum C."/>
            <person name="Floudas D."/>
            <person name="Sun H."/>
            <person name="Yadav J.S."/>
            <person name="Pangilinan J."/>
            <person name="Larsson K.H."/>
            <person name="Matsuura K."/>
            <person name="Barry K."/>
            <person name="Labutti K."/>
            <person name="Kuo R."/>
            <person name="Ohm R.A."/>
            <person name="Bhattacharya S.S."/>
            <person name="Shirouzu T."/>
            <person name="Yoshinaga Y."/>
            <person name="Martin F.M."/>
            <person name="Grigoriev I.V."/>
            <person name="Hibbett D.S."/>
        </authorList>
    </citation>
    <scope>NUCLEOTIDE SEQUENCE [LARGE SCALE GENOMIC DNA]</scope>
    <source>
        <strain evidence="2 3">HHB12733</strain>
    </source>
</reference>
<proteinExistence type="predicted"/>
<dbReference type="InterPro" id="IPR002562">
    <property type="entry name" value="3'-5'_exonuclease_dom"/>
</dbReference>
<feature type="domain" description="3'-5' exonuclease" evidence="1">
    <location>
        <begin position="16"/>
        <end position="220"/>
    </location>
</feature>
<evidence type="ECO:0000259" key="1">
    <source>
        <dbReference type="Pfam" id="PF01612"/>
    </source>
</evidence>